<dbReference type="Proteomes" id="UP001224775">
    <property type="component" value="Unassembled WGS sequence"/>
</dbReference>
<comment type="caution">
    <text evidence="6">The sequence shown here is derived from an EMBL/GenBank/DDBJ whole genome shotgun (WGS) entry which is preliminary data.</text>
</comment>
<dbReference type="InterPro" id="IPR002893">
    <property type="entry name" value="Znf_MYND"/>
</dbReference>
<dbReference type="GO" id="GO:0008270">
    <property type="term" value="F:zinc ion binding"/>
    <property type="evidence" value="ECO:0007669"/>
    <property type="project" value="UniProtKB-KW"/>
</dbReference>
<proteinExistence type="predicted"/>
<evidence type="ECO:0000256" key="1">
    <source>
        <dbReference type="ARBA" id="ARBA00022723"/>
    </source>
</evidence>
<keyword evidence="7" id="KW-1185">Reference proteome</keyword>
<accession>A0AAD9D997</accession>
<dbReference type="PROSITE" id="PS50865">
    <property type="entry name" value="ZF_MYND_2"/>
    <property type="match status" value="1"/>
</dbReference>
<dbReference type="SUPFAM" id="SSF144232">
    <property type="entry name" value="HIT/MYND zinc finger-like"/>
    <property type="match status" value="1"/>
</dbReference>
<evidence type="ECO:0000256" key="4">
    <source>
        <dbReference type="PROSITE-ProRule" id="PRU00134"/>
    </source>
</evidence>
<feature type="domain" description="MYND-type" evidence="5">
    <location>
        <begin position="8"/>
        <end position="52"/>
    </location>
</feature>
<gene>
    <name evidence="6" type="ORF">QTG54_011836</name>
</gene>
<dbReference type="Gene3D" id="6.10.140.2220">
    <property type="match status" value="1"/>
</dbReference>
<name>A0AAD9D997_9STRA</name>
<keyword evidence="2 4" id="KW-0863">Zinc-finger</keyword>
<reference evidence="6" key="1">
    <citation type="submission" date="2023-06" db="EMBL/GenBank/DDBJ databases">
        <title>Survivors Of The Sea: Transcriptome response of Skeletonema marinoi to long-term dormancy.</title>
        <authorList>
            <person name="Pinder M.I.M."/>
            <person name="Kourtchenko O."/>
            <person name="Robertson E.K."/>
            <person name="Larsson T."/>
            <person name="Maumus F."/>
            <person name="Osuna-Cruz C.M."/>
            <person name="Vancaester E."/>
            <person name="Stenow R."/>
            <person name="Vandepoele K."/>
            <person name="Ploug H."/>
            <person name="Bruchert V."/>
            <person name="Godhe A."/>
            <person name="Topel M."/>
        </authorList>
    </citation>
    <scope>NUCLEOTIDE SEQUENCE</scope>
    <source>
        <strain evidence="6">R05AC</strain>
    </source>
</reference>
<dbReference type="AlphaFoldDB" id="A0AAD9D997"/>
<dbReference type="EMBL" id="JATAAI010000025">
    <property type="protein sequence ID" value="KAK1737550.1"/>
    <property type="molecule type" value="Genomic_DNA"/>
</dbReference>
<sequence length="266" mass="29536">MNTAASCCSVCGKKESPAQKLLQCSLCSSSKYLLCGKKCQRKDWRRHKKEECFVLRVEDGSPSDPCACGLCEGGDTEDEDAVSDFFNELHFIRGNNKAFKFINDDTSSSSNVMVNGVPTNLVQVTLSEEELDRIAYPFPMLVYKGHTMLDKTKTFYAPDGKAFTVRQLATAIAKAEKENKDKLEMMGMMGGGWYFEGLRRLEEPHTFAGYWGTNMISFRSGFNVVGMGFNPLTSRIAAMEHKVGEGGTPKECVQDQGSTMDIPFVE</sequence>
<evidence type="ECO:0000313" key="7">
    <source>
        <dbReference type="Proteomes" id="UP001224775"/>
    </source>
</evidence>
<organism evidence="6 7">
    <name type="scientific">Skeletonema marinoi</name>
    <dbReference type="NCBI Taxonomy" id="267567"/>
    <lineage>
        <taxon>Eukaryota</taxon>
        <taxon>Sar</taxon>
        <taxon>Stramenopiles</taxon>
        <taxon>Ochrophyta</taxon>
        <taxon>Bacillariophyta</taxon>
        <taxon>Coscinodiscophyceae</taxon>
        <taxon>Thalassiosirophycidae</taxon>
        <taxon>Thalassiosirales</taxon>
        <taxon>Skeletonemataceae</taxon>
        <taxon>Skeletonema</taxon>
        <taxon>Skeletonema marinoi-dohrnii complex</taxon>
    </lineage>
</organism>
<dbReference type="Pfam" id="PF01753">
    <property type="entry name" value="zf-MYND"/>
    <property type="match status" value="1"/>
</dbReference>
<keyword evidence="1" id="KW-0479">Metal-binding</keyword>
<keyword evidence="3" id="KW-0862">Zinc</keyword>
<evidence type="ECO:0000256" key="3">
    <source>
        <dbReference type="ARBA" id="ARBA00022833"/>
    </source>
</evidence>
<evidence type="ECO:0000259" key="5">
    <source>
        <dbReference type="PROSITE" id="PS50865"/>
    </source>
</evidence>
<evidence type="ECO:0000313" key="6">
    <source>
        <dbReference type="EMBL" id="KAK1737550.1"/>
    </source>
</evidence>
<protein>
    <recommendedName>
        <fullName evidence="5">MYND-type domain-containing protein</fullName>
    </recommendedName>
</protein>
<evidence type="ECO:0000256" key="2">
    <source>
        <dbReference type="ARBA" id="ARBA00022771"/>
    </source>
</evidence>